<keyword evidence="3" id="KW-1185">Reference proteome</keyword>
<dbReference type="InterPro" id="IPR006059">
    <property type="entry name" value="SBP"/>
</dbReference>
<reference evidence="2 3" key="1">
    <citation type="submission" date="2020-01" db="EMBL/GenBank/DDBJ databases">
        <title>Genome analysis of Anaerocolumna sp. CBA3638.</title>
        <authorList>
            <person name="Kim J."/>
            <person name="Roh S.W."/>
        </authorList>
    </citation>
    <scope>NUCLEOTIDE SEQUENCE [LARGE SCALE GENOMIC DNA]</scope>
    <source>
        <strain evidence="2 3">CBA3638</strain>
    </source>
</reference>
<evidence type="ECO:0000256" key="1">
    <source>
        <dbReference type="SAM" id="MobiDB-lite"/>
    </source>
</evidence>
<dbReference type="PANTHER" id="PTHR43649">
    <property type="entry name" value="ARABINOSE-BINDING PROTEIN-RELATED"/>
    <property type="match status" value="1"/>
</dbReference>
<gene>
    <name evidence="2" type="ORF">Ana3638_06825</name>
</gene>
<protein>
    <submittedName>
        <fullName evidence="2">Extracellular solute-binding protein</fullName>
    </submittedName>
</protein>
<sequence length="430" mass="46215">MVVFTLAGCRGGASTETNNDAGSASTVSSEAGSTDTGADTSAASGENVTLTVFDAQAYGLERYDELVKSFEESHPGVKVEVQHAANDTDTILKARVNSDDVPDVFAVQTGTQAKSYYDFAYDWTNDSDTLVKFNEAAIDTGKDADGNIKSLPWTYENMGLIYNKDLFQKAGITEVPTTVSQLEDACKKLDAAGITAFALAAKETWVLGQFATHFLMDKSKDAAGTVAAMNDGSLTFDTAPNFKNLFKVLDLAVKYGPDKPLEIDWETSENMLANGEAAIIHMGDWCQATLDKFNPDANLGFLPFPVSENPDDTTLLSSVSWTYIVNKDSKNLDLAKEYLEYILTSDEGLDWMCNTIGSVPSAAGEHQVAGKLANDAATYISAGKTNGWIHTLYPDGYNDSTMGPTLQAYMLGDLPVDDAIAALQAGWVTQ</sequence>
<dbReference type="PANTHER" id="PTHR43649:SF12">
    <property type="entry name" value="DIACETYLCHITOBIOSE BINDING PROTEIN DASA"/>
    <property type="match status" value="1"/>
</dbReference>
<dbReference type="Proteomes" id="UP000464314">
    <property type="component" value="Chromosome"/>
</dbReference>
<dbReference type="KEGG" id="anr:Ana3638_06825"/>
<evidence type="ECO:0000313" key="3">
    <source>
        <dbReference type="Proteomes" id="UP000464314"/>
    </source>
</evidence>
<dbReference type="AlphaFoldDB" id="A0A6P1TTP1"/>
<dbReference type="SUPFAM" id="SSF53850">
    <property type="entry name" value="Periplasmic binding protein-like II"/>
    <property type="match status" value="1"/>
</dbReference>
<proteinExistence type="predicted"/>
<dbReference type="Gene3D" id="3.40.190.10">
    <property type="entry name" value="Periplasmic binding protein-like II"/>
    <property type="match status" value="2"/>
</dbReference>
<dbReference type="EMBL" id="CP048000">
    <property type="protein sequence ID" value="QHQ63662.1"/>
    <property type="molecule type" value="Genomic_DNA"/>
</dbReference>
<dbReference type="InterPro" id="IPR050490">
    <property type="entry name" value="Bact_solute-bd_prot1"/>
</dbReference>
<organism evidence="2 3">
    <name type="scientific">Anaerocolumna sedimenticola</name>
    <dbReference type="NCBI Taxonomy" id="2696063"/>
    <lineage>
        <taxon>Bacteria</taxon>
        <taxon>Bacillati</taxon>
        <taxon>Bacillota</taxon>
        <taxon>Clostridia</taxon>
        <taxon>Lachnospirales</taxon>
        <taxon>Lachnospiraceae</taxon>
        <taxon>Anaerocolumna</taxon>
    </lineage>
</organism>
<evidence type="ECO:0000313" key="2">
    <source>
        <dbReference type="EMBL" id="QHQ63662.1"/>
    </source>
</evidence>
<accession>A0A6P1TTP1</accession>
<dbReference type="Pfam" id="PF01547">
    <property type="entry name" value="SBP_bac_1"/>
    <property type="match status" value="1"/>
</dbReference>
<feature type="region of interest" description="Disordered" evidence="1">
    <location>
        <begin position="14"/>
        <end position="43"/>
    </location>
</feature>
<name>A0A6P1TTP1_9FIRM</name>